<sequence>MGYSKIDRLNVAVVLRDEVSYSVGKRLLNCETDINHYEYVALSQVKKHGAEHS</sequence>
<protein>
    <submittedName>
        <fullName evidence="1">Uncharacterized protein</fullName>
    </submittedName>
</protein>
<name>A0A511QLB2_9VIBR</name>
<proteinExistence type="predicted"/>
<comment type="caution">
    <text evidence="1">The sequence shown here is derived from an EMBL/GenBank/DDBJ whole genome shotgun (WGS) entry which is preliminary data.</text>
</comment>
<dbReference type="EMBL" id="BJXK01000001">
    <property type="protein sequence ID" value="GEM78061.1"/>
    <property type="molecule type" value="Genomic_DNA"/>
</dbReference>
<gene>
    <name evidence="1" type="ORF">VSU01S_03060</name>
</gene>
<reference evidence="1 2" key="1">
    <citation type="submission" date="2019-07" db="EMBL/GenBank/DDBJ databases">
        <title>Whole genome shotgun sequence of Vibrio superstes NBRC 103154.</title>
        <authorList>
            <person name="Hosoyama A."/>
            <person name="Uohara A."/>
            <person name="Ohji S."/>
            <person name="Ichikawa N."/>
        </authorList>
    </citation>
    <scope>NUCLEOTIDE SEQUENCE [LARGE SCALE GENOMIC DNA]</scope>
    <source>
        <strain evidence="1 2">NBRC 103154</strain>
    </source>
</reference>
<dbReference type="AlphaFoldDB" id="A0A511QLB2"/>
<evidence type="ECO:0000313" key="1">
    <source>
        <dbReference type="EMBL" id="GEM78061.1"/>
    </source>
</evidence>
<organism evidence="1 2">
    <name type="scientific">Vibrio superstes NBRC 103154</name>
    <dbReference type="NCBI Taxonomy" id="1219062"/>
    <lineage>
        <taxon>Bacteria</taxon>
        <taxon>Pseudomonadati</taxon>
        <taxon>Pseudomonadota</taxon>
        <taxon>Gammaproteobacteria</taxon>
        <taxon>Vibrionales</taxon>
        <taxon>Vibrionaceae</taxon>
        <taxon>Vibrio</taxon>
    </lineage>
</organism>
<dbReference type="Proteomes" id="UP000321113">
    <property type="component" value="Unassembled WGS sequence"/>
</dbReference>
<accession>A0A511QLB2</accession>
<keyword evidence="2" id="KW-1185">Reference proteome</keyword>
<evidence type="ECO:0000313" key="2">
    <source>
        <dbReference type="Proteomes" id="UP000321113"/>
    </source>
</evidence>